<name>A0A5C3L8R7_COPMA</name>
<dbReference type="EMBL" id="ML210149">
    <property type="protein sequence ID" value="TFK29419.1"/>
    <property type="molecule type" value="Genomic_DNA"/>
</dbReference>
<protein>
    <recommendedName>
        <fullName evidence="5">Septin-type G domain-containing protein</fullName>
    </recommendedName>
</protein>
<evidence type="ECO:0000313" key="3">
    <source>
        <dbReference type="EMBL" id="TFK29419.1"/>
    </source>
</evidence>
<sequence length="596" mass="64515">MHSASESTSTVRAIPISIMAELKEASGNDQDPASGSNSSDISCTSSPRSIALPSPPDSPAESVSSLPSVTSSFFFSSAAPSPGHLSRPLSDHEHEQDRASNHSHESATRGLIIPSLALPPALRRPTPYGQTLGEVRLLVMGRQGAGKSFLTGLLLEDNEEVVDVASWEDPVGEDGEGDEEMVILGMSGAKVLRASTAWVEHTDGHGLEKFEPAKNVEIVELPGYDSLTDGKSLFENLRSAIHAPFRSIAEVVHPKSQPSSLLANLLSSAATPLFTALILLLPSAPTPLDRLIIDSLGGDIPIIVLSSASSNTTSSVSSSSNHSPVIPSSTSTFISSFARTLNSKLSSFRPFNAVSLKHGLFQSPEVINTLRMEASERFMRWREVELAVSGVLSKRARLAPVQAPPLRTRGLKPSWDRWDKDKWERDWMEDFSKDVSVRLQQARVKRGEHPQLLPPPYLSIDHDLKRLTASPAYSSTSLPGEFERPPSSTSSYQQPHPLLVPHAHQTFDPLHLPSLVLFTVSMLGPLKTRILDAIWGPTYSTHNLTGHQSITNEKLDLGPVVRREEKHSFVRWFVVGGLLSVGFVVGVSVGAAKAAK</sequence>
<evidence type="ECO:0000256" key="2">
    <source>
        <dbReference type="SAM" id="Phobius"/>
    </source>
</evidence>
<keyword evidence="2" id="KW-0812">Transmembrane</keyword>
<dbReference type="Proteomes" id="UP000307440">
    <property type="component" value="Unassembled WGS sequence"/>
</dbReference>
<dbReference type="OrthoDB" id="3350156at2759"/>
<feature type="transmembrane region" description="Helical" evidence="2">
    <location>
        <begin position="572"/>
        <end position="592"/>
    </location>
</feature>
<evidence type="ECO:0000256" key="1">
    <source>
        <dbReference type="SAM" id="MobiDB-lite"/>
    </source>
</evidence>
<keyword evidence="4" id="KW-1185">Reference proteome</keyword>
<feature type="region of interest" description="Disordered" evidence="1">
    <location>
        <begin position="22"/>
        <end position="65"/>
    </location>
</feature>
<feature type="region of interest" description="Disordered" evidence="1">
    <location>
        <begin position="80"/>
        <end position="111"/>
    </location>
</feature>
<reference evidence="3 4" key="1">
    <citation type="journal article" date="2019" name="Nat. Ecol. Evol.">
        <title>Megaphylogeny resolves global patterns of mushroom evolution.</title>
        <authorList>
            <person name="Varga T."/>
            <person name="Krizsan K."/>
            <person name="Foldi C."/>
            <person name="Dima B."/>
            <person name="Sanchez-Garcia M."/>
            <person name="Sanchez-Ramirez S."/>
            <person name="Szollosi G.J."/>
            <person name="Szarkandi J.G."/>
            <person name="Papp V."/>
            <person name="Albert L."/>
            <person name="Andreopoulos W."/>
            <person name="Angelini C."/>
            <person name="Antonin V."/>
            <person name="Barry K.W."/>
            <person name="Bougher N.L."/>
            <person name="Buchanan P."/>
            <person name="Buyck B."/>
            <person name="Bense V."/>
            <person name="Catcheside P."/>
            <person name="Chovatia M."/>
            <person name="Cooper J."/>
            <person name="Damon W."/>
            <person name="Desjardin D."/>
            <person name="Finy P."/>
            <person name="Geml J."/>
            <person name="Haridas S."/>
            <person name="Hughes K."/>
            <person name="Justo A."/>
            <person name="Karasinski D."/>
            <person name="Kautmanova I."/>
            <person name="Kiss B."/>
            <person name="Kocsube S."/>
            <person name="Kotiranta H."/>
            <person name="LaButti K.M."/>
            <person name="Lechner B.E."/>
            <person name="Liimatainen K."/>
            <person name="Lipzen A."/>
            <person name="Lukacs Z."/>
            <person name="Mihaltcheva S."/>
            <person name="Morgado L.N."/>
            <person name="Niskanen T."/>
            <person name="Noordeloos M.E."/>
            <person name="Ohm R.A."/>
            <person name="Ortiz-Santana B."/>
            <person name="Ovrebo C."/>
            <person name="Racz N."/>
            <person name="Riley R."/>
            <person name="Savchenko A."/>
            <person name="Shiryaev A."/>
            <person name="Soop K."/>
            <person name="Spirin V."/>
            <person name="Szebenyi C."/>
            <person name="Tomsovsky M."/>
            <person name="Tulloss R.E."/>
            <person name="Uehling J."/>
            <person name="Grigoriev I.V."/>
            <person name="Vagvolgyi C."/>
            <person name="Papp T."/>
            <person name="Martin F.M."/>
            <person name="Miettinen O."/>
            <person name="Hibbett D.S."/>
            <person name="Nagy L.G."/>
        </authorList>
    </citation>
    <scope>NUCLEOTIDE SEQUENCE [LARGE SCALE GENOMIC DNA]</scope>
    <source>
        <strain evidence="3 4">CBS 121175</strain>
    </source>
</reference>
<keyword evidence="2" id="KW-1133">Transmembrane helix</keyword>
<evidence type="ECO:0008006" key="5">
    <source>
        <dbReference type="Google" id="ProtNLM"/>
    </source>
</evidence>
<gene>
    <name evidence="3" type="ORF">FA15DRAFT_663956</name>
</gene>
<feature type="region of interest" description="Disordered" evidence="1">
    <location>
        <begin position="472"/>
        <end position="496"/>
    </location>
</feature>
<evidence type="ECO:0000313" key="4">
    <source>
        <dbReference type="Proteomes" id="UP000307440"/>
    </source>
</evidence>
<feature type="compositionally biased region" description="Basic and acidic residues" evidence="1">
    <location>
        <begin position="89"/>
        <end position="107"/>
    </location>
</feature>
<organism evidence="3 4">
    <name type="scientific">Coprinopsis marcescibilis</name>
    <name type="common">Agaric fungus</name>
    <name type="synonym">Psathyrella marcescibilis</name>
    <dbReference type="NCBI Taxonomy" id="230819"/>
    <lineage>
        <taxon>Eukaryota</taxon>
        <taxon>Fungi</taxon>
        <taxon>Dikarya</taxon>
        <taxon>Basidiomycota</taxon>
        <taxon>Agaricomycotina</taxon>
        <taxon>Agaricomycetes</taxon>
        <taxon>Agaricomycetidae</taxon>
        <taxon>Agaricales</taxon>
        <taxon>Agaricineae</taxon>
        <taxon>Psathyrellaceae</taxon>
        <taxon>Coprinopsis</taxon>
    </lineage>
</organism>
<proteinExistence type="predicted"/>
<keyword evidence="2" id="KW-0472">Membrane</keyword>
<feature type="compositionally biased region" description="Polar residues" evidence="1">
    <location>
        <begin position="27"/>
        <end position="48"/>
    </location>
</feature>
<accession>A0A5C3L8R7</accession>
<dbReference type="AlphaFoldDB" id="A0A5C3L8R7"/>